<evidence type="ECO:0000313" key="12">
    <source>
        <dbReference type="Proteomes" id="UP000267096"/>
    </source>
</evidence>
<comment type="subcellular location">
    <subcellularLocation>
        <location evidence="1 8">Nucleus</location>
    </subcellularLocation>
</comment>
<name>A0A0M3JC78_ANISI</name>
<evidence type="ECO:0000256" key="5">
    <source>
        <dbReference type="ARBA" id="ARBA00022728"/>
    </source>
</evidence>
<evidence type="ECO:0000313" key="11">
    <source>
        <dbReference type="EMBL" id="VDK24867.1"/>
    </source>
</evidence>
<dbReference type="EMBL" id="UYRR01009379">
    <property type="protein sequence ID" value="VDK24867.1"/>
    <property type="molecule type" value="Genomic_DNA"/>
</dbReference>
<dbReference type="AlphaFoldDB" id="A0A0M3JC78"/>
<dbReference type="GO" id="GO:0000398">
    <property type="term" value="P:mRNA splicing, via spliceosome"/>
    <property type="evidence" value="ECO:0007669"/>
    <property type="project" value="UniProtKB-UniRule"/>
</dbReference>
<reference evidence="13" key="1">
    <citation type="submission" date="2017-02" db="UniProtKB">
        <authorList>
            <consortium name="WormBaseParasite"/>
        </authorList>
    </citation>
    <scope>IDENTIFICATION</scope>
</reference>
<comment type="function">
    <text evidence="8">Involved in pre-mRNA splicing.</text>
</comment>
<keyword evidence="6 8" id="KW-0508">mRNA splicing</keyword>
<accession>A0A0M3JC78</accession>
<keyword evidence="7 8" id="KW-0539">Nucleus</keyword>
<sequence>MAFFIFFARIYCYYLQHQRPHEERQIRFSTIDEWYKRGPSEKLASKFRKGACENCGAMTHKLKECFERPRKLGAKWTGEDIAPDEYLQPNLTLKWDAKRDRWNGYDPQTHHQVVEEYEKLEQTRKMLREEKMKEGILDEEDEQQTKAEEAPIQHPQADEDMYADDADMAGVTVDMDSRTRITVRN</sequence>
<evidence type="ECO:0000256" key="1">
    <source>
        <dbReference type="ARBA" id="ARBA00004123"/>
    </source>
</evidence>
<feature type="domain" description="Pre-mRNA-splicing factor SLU7" evidence="10">
    <location>
        <begin position="93"/>
        <end position="185"/>
    </location>
</feature>
<dbReference type="GO" id="GO:0030628">
    <property type="term" value="F:pre-mRNA 3'-splice site binding"/>
    <property type="evidence" value="ECO:0007669"/>
    <property type="project" value="UniProtKB-UniRule"/>
</dbReference>
<evidence type="ECO:0000256" key="3">
    <source>
        <dbReference type="ARBA" id="ARBA00021377"/>
    </source>
</evidence>
<keyword evidence="4 8" id="KW-0507">mRNA processing</keyword>
<dbReference type="GO" id="GO:0005681">
    <property type="term" value="C:spliceosomal complex"/>
    <property type="evidence" value="ECO:0007669"/>
    <property type="project" value="UniProtKB-UniRule"/>
</dbReference>
<evidence type="ECO:0000259" key="10">
    <source>
        <dbReference type="Pfam" id="PF11708"/>
    </source>
</evidence>
<dbReference type="OrthoDB" id="249612at2759"/>
<evidence type="ECO:0000256" key="7">
    <source>
        <dbReference type="ARBA" id="ARBA00023242"/>
    </source>
</evidence>
<comment type="subunit">
    <text evidence="8">Associated with the spliceosome.</text>
</comment>
<evidence type="ECO:0000256" key="4">
    <source>
        <dbReference type="ARBA" id="ARBA00022664"/>
    </source>
</evidence>
<dbReference type="InterPro" id="IPR021715">
    <property type="entry name" value="Slu7_dom"/>
</dbReference>
<dbReference type="WBParaSite" id="ASIM_0000520801-mRNA-1">
    <property type="protein sequence ID" value="ASIM_0000520801-mRNA-1"/>
    <property type="gene ID" value="ASIM_0000520801"/>
</dbReference>
<gene>
    <name evidence="11" type="ORF">ASIM_LOCUS5010</name>
</gene>
<evidence type="ECO:0000256" key="2">
    <source>
        <dbReference type="ARBA" id="ARBA00007203"/>
    </source>
</evidence>
<dbReference type="Pfam" id="PF11708">
    <property type="entry name" value="Slu7"/>
    <property type="match status" value="1"/>
</dbReference>
<dbReference type="Proteomes" id="UP000267096">
    <property type="component" value="Unassembled WGS sequence"/>
</dbReference>
<evidence type="ECO:0000256" key="6">
    <source>
        <dbReference type="ARBA" id="ARBA00023187"/>
    </source>
</evidence>
<evidence type="ECO:0000313" key="13">
    <source>
        <dbReference type="WBParaSite" id="ASIM_0000520801-mRNA-1"/>
    </source>
</evidence>
<dbReference type="PANTHER" id="PTHR12942">
    <property type="entry name" value="STEP II SPLICING FACTOR SLU7"/>
    <property type="match status" value="1"/>
</dbReference>
<keyword evidence="12" id="KW-1185">Reference proteome</keyword>
<feature type="region of interest" description="Disordered" evidence="9">
    <location>
        <begin position="132"/>
        <end position="159"/>
    </location>
</feature>
<evidence type="ECO:0000256" key="9">
    <source>
        <dbReference type="SAM" id="MobiDB-lite"/>
    </source>
</evidence>
<dbReference type="PANTHER" id="PTHR12942:SF2">
    <property type="entry name" value="PRE-MRNA-SPLICING FACTOR SLU7"/>
    <property type="match status" value="1"/>
</dbReference>
<organism evidence="13">
    <name type="scientific">Anisakis simplex</name>
    <name type="common">Herring worm</name>
    <dbReference type="NCBI Taxonomy" id="6269"/>
    <lineage>
        <taxon>Eukaryota</taxon>
        <taxon>Metazoa</taxon>
        <taxon>Ecdysozoa</taxon>
        <taxon>Nematoda</taxon>
        <taxon>Chromadorea</taxon>
        <taxon>Rhabditida</taxon>
        <taxon>Spirurina</taxon>
        <taxon>Ascaridomorpha</taxon>
        <taxon>Ascaridoidea</taxon>
        <taxon>Anisakidae</taxon>
        <taxon>Anisakis</taxon>
        <taxon>Anisakis simplex complex</taxon>
    </lineage>
</organism>
<proteinExistence type="inferred from homology"/>
<comment type="similarity">
    <text evidence="2 8">Belongs to the SLU7 family.</text>
</comment>
<evidence type="ECO:0000256" key="8">
    <source>
        <dbReference type="RuleBase" id="RU367071"/>
    </source>
</evidence>
<dbReference type="InterPro" id="IPR039974">
    <property type="entry name" value="Splicing_factor_SLU7"/>
</dbReference>
<reference evidence="11 12" key="2">
    <citation type="submission" date="2018-11" db="EMBL/GenBank/DDBJ databases">
        <authorList>
            <consortium name="Pathogen Informatics"/>
        </authorList>
    </citation>
    <scope>NUCLEOTIDE SEQUENCE [LARGE SCALE GENOMIC DNA]</scope>
</reference>
<keyword evidence="5 8" id="KW-0747">Spliceosome</keyword>
<protein>
    <recommendedName>
        <fullName evidence="3 8">Pre-mRNA-splicing factor SLU7</fullName>
    </recommendedName>
</protein>